<evidence type="ECO:0000313" key="2">
    <source>
        <dbReference type="Proteomes" id="UP000625711"/>
    </source>
</evidence>
<dbReference type="EMBL" id="JAACXV010000028">
    <property type="protein sequence ID" value="KAF7286340.1"/>
    <property type="molecule type" value="Genomic_DNA"/>
</dbReference>
<protein>
    <submittedName>
        <fullName evidence="1">Uncharacterized protein</fullName>
    </submittedName>
</protein>
<comment type="caution">
    <text evidence="1">The sequence shown here is derived from an EMBL/GenBank/DDBJ whole genome shotgun (WGS) entry which is preliminary data.</text>
</comment>
<accession>A0A834ITY7</accession>
<dbReference type="AlphaFoldDB" id="A0A834ITY7"/>
<dbReference type="Proteomes" id="UP000625711">
    <property type="component" value="Unassembled WGS sequence"/>
</dbReference>
<evidence type="ECO:0000313" key="1">
    <source>
        <dbReference type="EMBL" id="KAF7286340.1"/>
    </source>
</evidence>
<gene>
    <name evidence="1" type="ORF">GWI33_005781</name>
</gene>
<proteinExistence type="predicted"/>
<keyword evidence="2" id="KW-1185">Reference proteome</keyword>
<name>A0A834ITY7_RHYFE</name>
<organism evidence="1 2">
    <name type="scientific">Rhynchophorus ferrugineus</name>
    <name type="common">Red palm weevil</name>
    <name type="synonym">Curculio ferrugineus</name>
    <dbReference type="NCBI Taxonomy" id="354439"/>
    <lineage>
        <taxon>Eukaryota</taxon>
        <taxon>Metazoa</taxon>
        <taxon>Ecdysozoa</taxon>
        <taxon>Arthropoda</taxon>
        <taxon>Hexapoda</taxon>
        <taxon>Insecta</taxon>
        <taxon>Pterygota</taxon>
        <taxon>Neoptera</taxon>
        <taxon>Endopterygota</taxon>
        <taxon>Coleoptera</taxon>
        <taxon>Polyphaga</taxon>
        <taxon>Cucujiformia</taxon>
        <taxon>Curculionidae</taxon>
        <taxon>Dryophthorinae</taxon>
        <taxon>Rhynchophorus</taxon>
    </lineage>
</organism>
<reference evidence="1" key="1">
    <citation type="submission" date="2020-08" db="EMBL/GenBank/DDBJ databases">
        <title>Genome sequencing and assembly of the red palm weevil Rhynchophorus ferrugineus.</title>
        <authorList>
            <person name="Dias G.B."/>
            <person name="Bergman C.M."/>
            <person name="Manee M."/>
        </authorList>
    </citation>
    <scope>NUCLEOTIDE SEQUENCE</scope>
    <source>
        <strain evidence="1">AA-2017</strain>
        <tissue evidence="1">Whole larva</tissue>
    </source>
</reference>
<sequence length="69" mass="7727">MKCLDETLEVEPEKKPDMKPCYGVGFYVEPPGGRQTVPLVVLEGGDEPVPLRGASRIDQKAPRWLHIRP</sequence>